<accession>A0A1H2FA51</accession>
<gene>
    <name evidence="2" type="ORF">SAMN05216210_1383</name>
</gene>
<feature type="transmembrane region" description="Helical" evidence="1">
    <location>
        <begin position="87"/>
        <end position="108"/>
    </location>
</feature>
<proteinExistence type="predicted"/>
<evidence type="ECO:0000313" key="3">
    <source>
        <dbReference type="Proteomes" id="UP000243924"/>
    </source>
</evidence>
<keyword evidence="1" id="KW-0472">Membrane</keyword>
<protein>
    <recommendedName>
        <fullName evidence="4">Zinc-ribbon 15 domain-containing protein</fullName>
    </recommendedName>
</protein>
<reference evidence="3" key="1">
    <citation type="submission" date="2016-10" db="EMBL/GenBank/DDBJ databases">
        <authorList>
            <person name="Varghese N."/>
            <person name="Submissions S."/>
        </authorList>
    </citation>
    <scope>NUCLEOTIDE SEQUENCE [LARGE SCALE GENOMIC DNA]</scope>
    <source>
        <strain evidence="3">CECT 8338</strain>
    </source>
</reference>
<evidence type="ECO:0000256" key="1">
    <source>
        <dbReference type="SAM" id="Phobius"/>
    </source>
</evidence>
<evidence type="ECO:0008006" key="4">
    <source>
        <dbReference type="Google" id="ProtNLM"/>
    </source>
</evidence>
<keyword evidence="1" id="KW-0812">Transmembrane</keyword>
<name>A0A1H2FA51_9GAMM</name>
<keyword evidence="3" id="KW-1185">Reference proteome</keyword>
<dbReference type="STRING" id="1434072.SAMN05216210_1383"/>
<organism evidence="2 3">
    <name type="scientific">Halopseudomonas salegens</name>
    <dbReference type="NCBI Taxonomy" id="1434072"/>
    <lineage>
        <taxon>Bacteria</taxon>
        <taxon>Pseudomonadati</taxon>
        <taxon>Pseudomonadota</taxon>
        <taxon>Gammaproteobacteria</taxon>
        <taxon>Pseudomonadales</taxon>
        <taxon>Pseudomonadaceae</taxon>
        <taxon>Halopseudomonas</taxon>
    </lineage>
</organism>
<dbReference type="RefSeq" id="WP_092385429.1">
    <property type="nucleotide sequence ID" value="NZ_LT629787.1"/>
</dbReference>
<evidence type="ECO:0000313" key="2">
    <source>
        <dbReference type="EMBL" id="SDU03848.1"/>
    </source>
</evidence>
<dbReference type="EMBL" id="LT629787">
    <property type="protein sequence ID" value="SDU03848.1"/>
    <property type="molecule type" value="Genomic_DNA"/>
</dbReference>
<keyword evidence="1" id="KW-1133">Transmembrane helix</keyword>
<dbReference type="AlphaFoldDB" id="A0A1H2FA51"/>
<dbReference type="OrthoDB" id="6101333at2"/>
<dbReference type="Proteomes" id="UP000243924">
    <property type="component" value="Chromosome I"/>
</dbReference>
<sequence>MIFFGTRGRSVSGQVLEGIQCPSCDNQQFVSFGVIRHFHIYWIPMFATSKKAGIECTHCKKTLIGNEISADLAKDIKSSVFTKRNTLPSFAGLILFACLMLFAFYVVVEGDIREAGYIKQPAVNDLYLVDVTKIFPNSDPEYRYGLLRVNRVLPDQVEFSVSNLVYNELSGVRKDIREGKAAADDYYDSEPLYRDTSDIKRMKGSGAIRSIRRSN</sequence>